<protein>
    <submittedName>
        <fullName evidence="2">Uncharacterized protein</fullName>
    </submittedName>
</protein>
<proteinExistence type="predicted"/>
<accession>E8WZZ5</accession>
<dbReference type="AlphaFoldDB" id="E8WZZ5"/>
<name>E8WZZ5_GRATM</name>
<evidence type="ECO:0000313" key="3">
    <source>
        <dbReference type="Proteomes" id="UP000000343"/>
    </source>
</evidence>
<dbReference type="EMBL" id="CP002480">
    <property type="protein sequence ID" value="ADW68891.1"/>
    <property type="molecule type" value="Genomic_DNA"/>
</dbReference>
<dbReference type="PaxDb" id="1198114-AciX9_1845"/>
<evidence type="ECO:0000256" key="1">
    <source>
        <dbReference type="SAM" id="MobiDB-lite"/>
    </source>
</evidence>
<dbReference type="eggNOG" id="ENOG5033ZMV">
    <property type="taxonomic scope" value="Bacteria"/>
</dbReference>
<organism evidence="3">
    <name type="scientific">Granulicella tundricola (strain ATCC BAA-1859 / DSM 23138 / MP5ACTX9)</name>
    <dbReference type="NCBI Taxonomy" id="1198114"/>
    <lineage>
        <taxon>Bacteria</taxon>
        <taxon>Pseudomonadati</taxon>
        <taxon>Acidobacteriota</taxon>
        <taxon>Terriglobia</taxon>
        <taxon>Terriglobales</taxon>
        <taxon>Acidobacteriaceae</taxon>
        <taxon>Granulicella</taxon>
    </lineage>
</organism>
<gene>
    <name evidence="2" type="ordered locus">AciX9_1845</name>
</gene>
<dbReference type="Proteomes" id="UP000000343">
    <property type="component" value="Chromosome"/>
</dbReference>
<evidence type="ECO:0000313" key="2">
    <source>
        <dbReference type="EMBL" id="ADW68891.1"/>
    </source>
</evidence>
<sequence>MTNETTASARYQCRHIHTDGRRCGSPTLRHEHFCYYHHTTRKPIPRADLEARYADQNRCAPFDLPIPEDRAAIQLAIGEILRRIAANQLDNRRAGLLLYGLQIAATNLPPQRQPATEPKAERELVEDTVQDPTHGTLAPEAEYAAPKGEKTLEQILKERWAEDKEAAAEKARLHPPAPERPDYVWSDEEEGLVLKAVAETIVAATSPKPAPTKSALVAFIPCYPRNLSPGTSTISSTLIQPSLRVQRSPSLRKVILRQQRSQPQARTQQPGLRRRLRNPHRRSHLLHRHIAPMPSHNDVPQQRRQLAHRLAQLPHLLQPQAHRLGTRGRIGQLP</sequence>
<dbReference type="HOGENOM" id="CLU_830964_0_0_0"/>
<reference evidence="3" key="1">
    <citation type="submission" date="2011-01" db="EMBL/GenBank/DDBJ databases">
        <title>Complete sequence of chromosome of Acidobacterium sp. MP5ACTX9.</title>
        <authorList>
            <consortium name="US DOE Joint Genome Institute"/>
            <person name="Lucas S."/>
            <person name="Copeland A."/>
            <person name="Lapidus A."/>
            <person name="Cheng J.-F."/>
            <person name="Goodwin L."/>
            <person name="Pitluck S."/>
            <person name="Teshima H."/>
            <person name="Detter J.C."/>
            <person name="Han C."/>
            <person name="Tapia R."/>
            <person name="Land M."/>
            <person name="Hauser L."/>
            <person name="Kyrpides N."/>
            <person name="Ivanova N."/>
            <person name="Ovchinnikova G."/>
            <person name="Pagani I."/>
            <person name="Rawat S.R."/>
            <person name="Mannisto M."/>
            <person name="Haggblom M.M."/>
            <person name="Woyke T."/>
        </authorList>
    </citation>
    <scope>NUCLEOTIDE SEQUENCE [LARGE SCALE GENOMIC DNA]</scope>
    <source>
        <strain evidence="3">MP5ACTX9</strain>
    </source>
</reference>
<feature type="compositionally biased region" description="Low complexity" evidence="1">
    <location>
        <begin position="257"/>
        <end position="269"/>
    </location>
</feature>
<feature type="region of interest" description="Disordered" evidence="1">
    <location>
        <begin position="257"/>
        <end position="280"/>
    </location>
</feature>
<dbReference type="KEGG" id="acm:AciX9_1845"/>
<keyword evidence="3" id="KW-1185">Reference proteome</keyword>